<evidence type="ECO:0000256" key="5">
    <source>
        <dbReference type="RuleBase" id="RU000562"/>
    </source>
</evidence>
<keyword evidence="2 4" id="KW-0689">Ribosomal protein</keyword>
<dbReference type="AlphaFoldDB" id="A0A0G2A6P8"/>
<dbReference type="GO" id="GO:0006412">
    <property type="term" value="P:translation"/>
    <property type="evidence" value="ECO:0007669"/>
    <property type="project" value="UniProtKB-UniRule"/>
</dbReference>
<dbReference type="GO" id="GO:0005737">
    <property type="term" value="C:cytoplasm"/>
    <property type="evidence" value="ECO:0007669"/>
    <property type="project" value="UniProtKB-ARBA"/>
</dbReference>
<proteinExistence type="inferred from homology"/>
<name>A0A0G2A6P8_9BACT</name>
<dbReference type="InterPro" id="IPR028909">
    <property type="entry name" value="bL21-like"/>
</dbReference>
<dbReference type="GO" id="GO:0003735">
    <property type="term" value="F:structural constituent of ribosome"/>
    <property type="evidence" value="ECO:0007669"/>
    <property type="project" value="InterPro"/>
</dbReference>
<comment type="similarity">
    <text evidence="1 4 5">Belongs to the bacterial ribosomal protein bL21 family.</text>
</comment>
<evidence type="ECO:0000256" key="1">
    <source>
        <dbReference type="ARBA" id="ARBA00008563"/>
    </source>
</evidence>
<accession>A0A0G2A6P8</accession>
<dbReference type="GO" id="GO:0019843">
    <property type="term" value="F:rRNA binding"/>
    <property type="evidence" value="ECO:0007669"/>
    <property type="project" value="UniProtKB-UniRule"/>
</dbReference>
<comment type="caution">
    <text evidence="6">The sequence shown here is derived from an EMBL/GenBank/DDBJ whole genome shotgun (WGS) entry which is preliminary data.</text>
</comment>
<dbReference type="InterPro" id="IPR001787">
    <property type="entry name" value="Ribosomal_bL21"/>
</dbReference>
<dbReference type="GO" id="GO:0005840">
    <property type="term" value="C:ribosome"/>
    <property type="evidence" value="ECO:0007669"/>
    <property type="project" value="UniProtKB-KW"/>
</dbReference>
<dbReference type="PATRIC" id="fig|1618650.3.peg.262"/>
<evidence type="ECO:0000256" key="3">
    <source>
        <dbReference type="ARBA" id="ARBA00023274"/>
    </source>
</evidence>
<reference evidence="6 7" key="1">
    <citation type="journal article" date="2015" name="Nature">
        <title>rRNA introns, odd ribosomes, and small enigmatic genomes across a large radiation of phyla.</title>
        <authorList>
            <person name="Brown C.T."/>
            <person name="Hug L.A."/>
            <person name="Thomas B.C."/>
            <person name="Sharon I."/>
            <person name="Castelle C.J."/>
            <person name="Singh A."/>
            <person name="Wilkins M.J."/>
            <person name="Williams K.H."/>
            <person name="Banfield J.F."/>
        </authorList>
    </citation>
    <scope>NUCLEOTIDE SEQUENCE [LARGE SCALE GENOMIC DNA]</scope>
</reference>
<gene>
    <name evidence="4" type="primary">rplU</name>
    <name evidence="6" type="ORF">UY81_C0021G0005</name>
</gene>
<dbReference type="Pfam" id="PF00829">
    <property type="entry name" value="Ribosomal_L21p"/>
    <property type="match status" value="1"/>
</dbReference>
<evidence type="ECO:0000256" key="4">
    <source>
        <dbReference type="HAMAP-Rule" id="MF_01363"/>
    </source>
</evidence>
<evidence type="ECO:0000313" key="7">
    <source>
        <dbReference type="Proteomes" id="UP000034290"/>
    </source>
</evidence>
<dbReference type="PANTHER" id="PTHR21349:SF0">
    <property type="entry name" value="LARGE RIBOSOMAL SUBUNIT PROTEIN BL21M"/>
    <property type="match status" value="1"/>
</dbReference>
<dbReference type="HAMAP" id="MF_01363">
    <property type="entry name" value="Ribosomal_bL21"/>
    <property type="match status" value="1"/>
</dbReference>
<keyword evidence="4 5" id="KW-0699">rRNA-binding</keyword>
<dbReference type="SUPFAM" id="SSF141091">
    <property type="entry name" value="L21p-like"/>
    <property type="match status" value="1"/>
</dbReference>
<evidence type="ECO:0000256" key="2">
    <source>
        <dbReference type="ARBA" id="ARBA00022980"/>
    </source>
</evidence>
<dbReference type="EMBL" id="LCRM01000021">
    <property type="protein sequence ID" value="KKW36582.1"/>
    <property type="molecule type" value="Genomic_DNA"/>
</dbReference>
<keyword evidence="4 5" id="KW-0694">RNA-binding</keyword>
<dbReference type="PANTHER" id="PTHR21349">
    <property type="entry name" value="50S RIBOSOMAL PROTEIN L21"/>
    <property type="match status" value="1"/>
</dbReference>
<dbReference type="NCBIfam" id="TIGR00061">
    <property type="entry name" value="L21"/>
    <property type="match status" value="1"/>
</dbReference>
<evidence type="ECO:0000313" key="6">
    <source>
        <dbReference type="EMBL" id="KKW36582.1"/>
    </source>
</evidence>
<protein>
    <recommendedName>
        <fullName evidence="4">Large ribosomal subunit protein bL21</fullName>
    </recommendedName>
</protein>
<sequence>MVKIAIIETGGKQYVVSDGDVVTIEKIPAEKGGKITFDNVLLVDDGKDLKLGAPHVSGAQVAGELIKEGKEKKVTVIRYRQKSRYFKKKGHRQPFSKVKITALP</sequence>
<dbReference type="Proteomes" id="UP000034290">
    <property type="component" value="Unassembled WGS sequence"/>
</dbReference>
<dbReference type="GO" id="GO:1990904">
    <property type="term" value="C:ribonucleoprotein complex"/>
    <property type="evidence" value="ECO:0007669"/>
    <property type="project" value="UniProtKB-KW"/>
</dbReference>
<comment type="function">
    <text evidence="4 5">This protein binds to 23S rRNA in the presence of protein L20.</text>
</comment>
<dbReference type="InterPro" id="IPR036164">
    <property type="entry name" value="bL21-like_sf"/>
</dbReference>
<keyword evidence="3 4" id="KW-0687">Ribonucleoprotein</keyword>
<organism evidence="6 7">
    <name type="scientific">Candidatus Giovannonibacteria bacterium GW2011_GWA2_53_7</name>
    <dbReference type="NCBI Taxonomy" id="1618650"/>
    <lineage>
        <taxon>Bacteria</taxon>
        <taxon>Candidatus Giovannoniibacteriota</taxon>
    </lineage>
</organism>
<comment type="subunit">
    <text evidence="4">Part of the 50S ribosomal subunit. Contacts protein L20.</text>
</comment>